<dbReference type="Pfam" id="PF06177">
    <property type="entry name" value="QueT"/>
    <property type="match status" value="1"/>
</dbReference>
<dbReference type="EMBL" id="DWWJ01000005">
    <property type="protein sequence ID" value="HJC40001.1"/>
    <property type="molecule type" value="Genomic_DNA"/>
</dbReference>
<dbReference type="AlphaFoldDB" id="A0A9D2NYP3"/>
<dbReference type="Proteomes" id="UP000823882">
    <property type="component" value="Unassembled WGS sequence"/>
</dbReference>
<evidence type="ECO:0000256" key="1">
    <source>
        <dbReference type="SAM" id="Phobius"/>
    </source>
</evidence>
<keyword evidence="1" id="KW-0812">Transmembrane</keyword>
<comment type="caution">
    <text evidence="2">The sequence shown here is derived from an EMBL/GenBank/DDBJ whole genome shotgun (WGS) entry which is preliminary data.</text>
</comment>
<keyword evidence="1" id="KW-1133">Transmembrane helix</keyword>
<name>A0A9D2NYP3_9FIRM</name>
<feature type="transmembrane region" description="Helical" evidence="1">
    <location>
        <begin position="12"/>
        <end position="30"/>
    </location>
</feature>
<proteinExistence type="predicted"/>
<dbReference type="PANTHER" id="PTHR40044">
    <property type="entry name" value="INTEGRAL MEMBRANE PROTEIN-RELATED"/>
    <property type="match status" value="1"/>
</dbReference>
<keyword evidence="1" id="KW-0472">Membrane</keyword>
<evidence type="ECO:0000313" key="2">
    <source>
        <dbReference type="EMBL" id="HJC40001.1"/>
    </source>
</evidence>
<gene>
    <name evidence="2" type="ORF">H9701_00420</name>
</gene>
<dbReference type="InterPro" id="IPR010387">
    <property type="entry name" value="QueT"/>
</dbReference>
<reference evidence="2" key="1">
    <citation type="journal article" date="2021" name="PeerJ">
        <title>Extensive microbial diversity within the chicken gut microbiome revealed by metagenomics and culture.</title>
        <authorList>
            <person name="Gilroy R."/>
            <person name="Ravi A."/>
            <person name="Getino M."/>
            <person name="Pursley I."/>
            <person name="Horton D.L."/>
            <person name="Alikhan N.F."/>
            <person name="Baker D."/>
            <person name="Gharbi K."/>
            <person name="Hall N."/>
            <person name="Watson M."/>
            <person name="Adriaenssens E.M."/>
            <person name="Foster-Nyarko E."/>
            <person name="Jarju S."/>
            <person name="Secka A."/>
            <person name="Antonio M."/>
            <person name="Oren A."/>
            <person name="Chaudhuri R.R."/>
            <person name="La Ragione R."/>
            <person name="Hildebrand F."/>
            <person name="Pallen M.J."/>
        </authorList>
    </citation>
    <scope>NUCLEOTIDE SEQUENCE</scope>
    <source>
        <strain evidence="2">CHK186-1790</strain>
    </source>
</reference>
<reference evidence="2" key="2">
    <citation type="submission" date="2021-04" db="EMBL/GenBank/DDBJ databases">
        <authorList>
            <person name="Gilroy R."/>
        </authorList>
    </citation>
    <scope>NUCLEOTIDE SEQUENCE</scope>
    <source>
        <strain evidence="2">CHK186-1790</strain>
    </source>
</reference>
<organism evidence="2 3">
    <name type="scientific">Candidatus Intestinimonas pullistercoris</name>
    <dbReference type="NCBI Taxonomy" id="2838623"/>
    <lineage>
        <taxon>Bacteria</taxon>
        <taxon>Bacillati</taxon>
        <taxon>Bacillota</taxon>
        <taxon>Clostridia</taxon>
        <taxon>Eubacteriales</taxon>
        <taxon>Intestinimonas</taxon>
    </lineage>
</organism>
<protein>
    <submittedName>
        <fullName evidence="2">QueT transporter family protein</fullName>
    </submittedName>
</protein>
<evidence type="ECO:0000313" key="3">
    <source>
        <dbReference type="Proteomes" id="UP000823882"/>
    </source>
</evidence>
<feature type="transmembrane region" description="Helical" evidence="1">
    <location>
        <begin position="42"/>
        <end position="63"/>
    </location>
</feature>
<dbReference type="PANTHER" id="PTHR40044:SF1">
    <property type="entry name" value="INTEGRAL MEMBRANE PROTEIN"/>
    <property type="match status" value="1"/>
</dbReference>
<feature type="transmembrane region" description="Helical" evidence="1">
    <location>
        <begin position="94"/>
        <end position="114"/>
    </location>
</feature>
<accession>A0A9D2NYP3</accession>
<feature type="transmembrane region" description="Helical" evidence="1">
    <location>
        <begin position="69"/>
        <end position="87"/>
    </location>
</feature>
<sequence>MRHFDTKQLTLAAILAAVYAALTLCLPSYTPIQIRLSEALTVLPFLFPAATPGVIVGCFVANLLSPYGVIDVVCGTLATALAALLTARMPSKWLAPLPPVLCNAAIVGGMQAWYEAGFGPNFPALYAMNAFTVGLGELVSCYGLGLVILTVLPRIPYLRGRMAPQRL</sequence>
<feature type="transmembrane region" description="Helical" evidence="1">
    <location>
        <begin position="126"/>
        <end position="152"/>
    </location>
</feature>
<dbReference type="PIRSF" id="PIRSF031501">
    <property type="entry name" value="QueT"/>
    <property type="match status" value="1"/>
</dbReference>